<dbReference type="AlphaFoldDB" id="A0A7W6DME6"/>
<feature type="transmembrane region" description="Helical" evidence="1">
    <location>
        <begin position="196"/>
        <end position="215"/>
    </location>
</feature>
<evidence type="ECO:0000256" key="1">
    <source>
        <dbReference type="SAM" id="Phobius"/>
    </source>
</evidence>
<proteinExistence type="predicted"/>
<evidence type="ECO:0000313" key="3">
    <source>
        <dbReference type="Proteomes" id="UP000552757"/>
    </source>
</evidence>
<dbReference type="EMBL" id="JACIEB010000008">
    <property type="protein sequence ID" value="MBB3983367.1"/>
    <property type="molecule type" value="Genomic_DNA"/>
</dbReference>
<sequence length="238" mass="25544">MTPSELRPVSGAFGLLLGLVLASPWAMPAMLPPGTEALFLLSAFMVRLNDRRWQRRPGAKAWISHIRMMRWRMMPWGALALVALMAQGIGQAGAVLAAAMLAELLLYPMVSTIVGRMGRGMAMAAMIALLAAMAWVDGSSLAGAAMRYTAHFALGIFTCVYWLRGPDGEPRALAQAVGAAFVFAIIAWCSPDSRGWSLSGAMAAAALTLAHMSTVRASIQAWRPRMTGNQKRRSGLAR</sequence>
<comment type="caution">
    <text evidence="2">The sequence shown here is derived from an EMBL/GenBank/DDBJ whole genome shotgun (WGS) entry which is preliminary data.</text>
</comment>
<organism evidence="2 3">
    <name type="scientific">Sphingobium fontiphilum</name>
    <dbReference type="NCBI Taxonomy" id="944425"/>
    <lineage>
        <taxon>Bacteria</taxon>
        <taxon>Pseudomonadati</taxon>
        <taxon>Pseudomonadota</taxon>
        <taxon>Alphaproteobacteria</taxon>
        <taxon>Sphingomonadales</taxon>
        <taxon>Sphingomonadaceae</taxon>
        <taxon>Sphingobium</taxon>
    </lineage>
</organism>
<dbReference type="RefSeq" id="WP_183956308.1">
    <property type="nucleotide sequence ID" value="NZ_JACIEB010000008.1"/>
</dbReference>
<feature type="transmembrane region" description="Helical" evidence="1">
    <location>
        <begin position="32"/>
        <end position="48"/>
    </location>
</feature>
<protein>
    <submittedName>
        <fullName evidence="2">Uncharacterized protein</fullName>
    </submittedName>
</protein>
<feature type="transmembrane region" description="Helical" evidence="1">
    <location>
        <begin position="148"/>
        <end position="165"/>
    </location>
</feature>
<keyword evidence="3" id="KW-1185">Reference proteome</keyword>
<accession>A0A7W6DME6</accession>
<dbReference type="Proteomes" id="UP000552757">
    <property type="component" value="Unassembled WGS sequence"/>
</dbReference>
<evidence type="ECO:0000313" key="2">
    <source>
        <dbReference type="EMBL" id="MBB3983367.1"/>
    </source>
</evidence>
<keyword evidence="1" id="KW-1133">Transmembrane helix</keyword>
<name>A0A7W6DME6_9SPHN</name>
<keyword evidence="1" id="KW-0812">Transmembrane</keyword>
<keyword evidence="1" id="KW-0472">Membrane</keyword>
<gene>
    <name evidence="2" type="ORF">GGR44_003055</name>
</gene>
<reference evidence="2 3" key="1">
    <citation type="submission" date="2020-08" db="EMBL/GenBank/DDBJ databases">
        <title>Genomic Encyclopedia of Type Strains, Phase IV (KMG-IV): sequencing the most valuable type-strain genomes for metagenomic binning, comparative biology and taxonomic classification.</title>
        <authorList>
            <person name="Goeker M."/>
        </authorList>
    </citation>
    <scope>NUCLEOTIDE SEQUENCE [LARGE SCALE GENOMIC DNA]</scope>
    <source>
        <strain evidence="2 3">DSM 29348</strain>
    </source>
</reference>
<feature type="transmembrane region" description="Helical" evidence="1">
    <location>
        <begin position="117"/>
        <end position="136"/>
    </location>
</feature>